<dbReference type="PANTHER" id="PTHR12697">
    <property type="entry name" value="PBS LYASE HEAT-LIKE PROTEIN"/>
    <property type="match status" value="1"/>
</dbReference>
<dbReference type="STRING" id="1434107.MSBR3_2369"/>
<dbReference type="RefSeq" id="WP_048108599.1">
    <property type="nucleotide sequence ID" value="NZ_CP009517.1"/>
</dbReference>
<dbReference type="InterPro" id="IPR011989">
    <property type="entry name" value="ARM-like"/>
</dbReference>
<dbReference type="Gene3D" id="1.25.10.10">
    <property type="entry name" value="Leucine-rich Repeat Variant"/>
    <property type="match status" value="3"/>
</dbReference>
<sequence length="517" mass="56167">MSGVRWRVSLLFALITLSIFFSLLANSDRFIEVRGNETYIQTEAGVSSGGSIVNLINRLEAGNHEARLNAASELGKLGGPAANSLVDKIELENSSSEEVNSYMLLALLETGDDRAENILSENFRKIEASNKAANESKDEEWKQGLSEGILQAIEEKDKATRKYIADSISMDSARAEQRGETDAFEKALESETQNSSIYIPFALSDFGPEEPGSETEKLIKALKSNKGSTRVAAMMALGEMKEEAAVDPIIGILTRDYPPAQASAAIALGKIGDERAVEILRKQMKDGDNEYVKGSSAIALGRMGDENSVPYLIDRLRDQRIKVRSSAALVLGEIGNETAVKPLMDILETGKSTEGKKSNSLNANTDVRKSAILAIGEIGSTNATETLIDIITDKEEELEVRVAAVSALGNIEDSKAVETLKKIFDDKTMDADIRNAAFLALSKTKDQETAKMVVGKLEDQEFGAISREALIDMGELAVDPLIENLKTEDKKLKAETALILIEIGDQRSVKPLVEAYK</sequence>
<reference evidence="1" key="1">
    <citation type="submission" date="2014-07" db="EMBL/GenBank/DDBJ databases">
        <title>Methanogenic archaea and the global carbon cycle.</title>
        <authorList>
            <person name="Henriksen J.R."/>
            <person name="Luke J."/>
            <person name="Reinhart S."/>
            <person name="Benedict M.N."/>
            <person name="Youngblut N.D."/>
            <person name="Metcalf M.E."/>
            <person name="Whitaker R.J."/>
            <person name="Metcalf W.W."/>
        </authorList>
    </citation>
    <scope>NUCLEOTIDE SEQUENCE [LARGE SCALE GENOMIC DNA]</scope>
    <source>
        <strain evidence="1">3</strain>
    </source>
</reference>
<dbReference type="InterPro" id="IPR011030">
    <property type="entry name" value="Lipovitellin_superhlx_dom"/>
</dbReference>
<protein>
    <submittedName>
        <fullName evidence="1">Oxidoreductase/HEAT repeat-containing protein</fullName>
    </submittedName>
</protein>
<organism evidence="1 2">
    <name type="scientific">Methanosarcina barkeri 3</name>
    <dbReference type="NCBI Taxonomy" id="1434107"/>
    <lineage>
        <taxon>Archaea</taxon>
        <taxon>Methanobacteriati</taxon>
        <taxon>Methanobacteriota</taxon>
        <taxon>Stenosarchaea group</taxon>
        <taxon>Methanomicrobia</taxon>
        <taxon>Methanosarcinales</taxon>
        <taxon>Methanosarcinaceae</taxon>
        <taxon>Methanosarcina</taxon>
    </lineage>
</organism>
<dbReference type="HOGENOM" id="CLU_532795_0_0_2"/>
<proteinExistence type="predicted"/>
<dbReference type="InterPro" id="IPR004155">
    <property type="entry name" value="PBS_lyase_HEAT"/>
</dbReference>
<keyword evidence="2" id="KW-1185">Reference proteome</keyword>
<dbReference type="GeneID" id="24789956"/>
<evidence type="ECO:0000313" key="2">
    <source>
        <dbReference type="Proteomes" id="UP000033066"/>
    </source>
</evidence>
<dbReference type="Proteomes" id="UP000033066">
    <property type="component" value="Chromosome"/>
</dbReference>
<dbReference type="SUPFAM" id="SSF48431">
    <property type="entry name" value="Lipovitellin-phosvitin complex, superhelical domain"/>
    <property type="match status" value="1"/>
</dbReference>
<dbReference type="KEGG" id="mbak:MSBR3_2369"/>
<name>A0A0E3SN25_METBA</name>
<dbReference type="PATRIC" id="fig|1434107.4.peg.2989"/>
<dbReference type="OrthoDB" id="10495at2157"/>
<dbReference type="InterPro" id="IPR000225">
    <property type="entry name" value="Armadillo"/>
</dbReference>
<dbReference type="PROSITE" id="PS50176">
    <property type="entry name" value="ARM_REPEAT"/>
    <property type="match status" value="1"/>
</dbReference>
<dbReference type="PANTHER" id="PTHR12697:SF5">
    <property type="entry name" value="DEOXYHYPUSINE HYDROXYLASE"/>
    <property type="match status" value="1"/>
</dbReference>
<accession>A0A0E3SN25</accession>
<dbReference type="GO" id="GO:0016491">
    <property type="term" value="F:oxidoreductase activity"/>
    <property type="evidence" value="ECO:0007669"/>
    <property type="project" value="TreeGrafter"/>
</dbReference>
<dbReference type="EMBL" id="CP009517">
    <property type="protein sequence ID" value="AKB82947.1"/>
    <property type="molecule type" value="Genomic_DNA"/>
</dbReference>
<dbReference type="AlphaFoldDB" id="A0A0E3SN25"/>
<dbReference type="Pfam" id="PF03130">
    <property type="entry name" value="HEAT_PBS"/>
    <property type="match status" value="1"/>
</dbReference>
<dbReference type="Pfam" id="PF13646">
    <property type="entry name" value="HEAT_2"/>
    <property type="match status" value="2"/>
</dbReference>
<gene>
    <name evidence="1" type="ORF">MSBR3_2369</name>
</gene>
<dbReference type="SMART" id="SM00567">
    <property type="entry name" value="EZ_HEAT"/>
    <property type="match status" value="6"/>
</dbReference>
<evidence type="ECO:0000313" key="1">
    <source>
        <dbReference type="EMBL" id="AKB82947.1"/>
    </source>
</evidence>